<dbReference type="Proteomes" id="UP000192769">
    <property type="component" value="Unassembled WGS sequence"/>
</dbReference>
<dbReference type="AlphaFoldDB" id="A0A1V9DG24"/>
<dbReference type="OrthoDB" id="5599602at2"/>
<evidence type="ECO:0000313" key="1">
    <source>
        <dbReference type="EMBL" id="OQP32793.1"/>
    </source>
</evidence>
<dbReference type="RefSeq" id="WP_081139966.1">
    <property type="nucleotide sequence ID" value="NZ_MWUE01000019.1"/>
</dbReference>
<organism evidence="1 2">
    <name type="scientific">Pantoea latae</name>
    <dbReference type="NCBI Taxonomy" id="1964541"/>
    <lineage>
        <taxon>Bacteria</taxon>
        <taxon>Pseudomonadati</taxon>
        <taxon>Pseudomonadota</taxon>
        <taxon>Gammaproteobacteria</taxon>
        <taxon>Enterobacterales</taxon>
        <taxon>Erwiniaceae</taxon>
        <taxon>Pantoea</taxon>
    </lineage>
</organism>
<proteinExistence type="predicted"/>
<dbReference type="SUPFAM" id="SSF53850">
    <property type="entry name" value="Periplasmic binding protein-like II"/>
    <property type="match status" value="1"/>
</dbReference>
<accession>A0A1V9DG24</accession>
<reference evidence="1 2" key="1">
    <citation type="submission" date="2017-02" db="EMBL/GenBank/DDBJ databases">
        <title>Whole genome shotgun sequence of Pantoea agglomerans strain AS1 isolated from a cycad, Zamia floridana in Central Florida, USA.</title>
        <authorList>
            <person name="Lata P."/>
            <person name="Govindarajan S."/>
            <person name="Qi F."/>
            <person name="Li J.-L."/>
            <person name="Maurya S.K."/>
            <person name="Sahoo M.K."/>
        </authorList>
    </citation>
    <scope>NUCLEOTIDE SEQUENCE [LARGE SCALE GENOMIC DNA]</scope>
    <source>
        <strain evidence="1 2">AS1</strain>
    </source>
</reference>
<name>A0A1V9DG24_9GAMM</name>
<protein>
    <submittedName>
        <fullName evidence="1">Phosphate ABC transporter substrate-binding protein</fullName>
    </submittedName>
</protein>
<gene>
    <name evidence="1" type="ORF">B2J69_13430</name>
</gene>
<evidence type="ECO:0000313" key="2">
    <source>
        <dbReference type="Proteomes" id="UP000192769"/>
    </source>
</evidence>
<dbReference type="PANTHER" id="PTHR35841">
    <property type="entry name" value="PHOSPHONATES-BINDING PERIPLASMIC PROTEIN"/>
    <property type="match status" value="1"/>
</dbReference>
<sequence length="255" mass="28092">MQSMKRLALPMYDIHHPDTQALSAKLAQRLQADVEWPEDLMKHWRASDLLLSQTCGYPLMTQLPEVQLVGAFTLSAPGCDGARYRSWLVARAEDEDRALADFRGRRAVANSLDSHSGYNALRYLIAPLAQDGRFFSVTTLSGSHRQSLAELRAGKADIAAIDCVTWALLRRHAAQELAGLAIIGETPLCPAPPLITSAQTDAQTLATLRRELARLAEEKAVRASFITGFIVPKREAYQEITRWEEQAAALGVTAL</sequence>
<keyword evidence="2" id="KW-1185">Reference proteome</keyword>
<dbReference type="Pfam" id="PF12974">
    <property type="entry name" value="Phosphonate-bd"/>
    <property type="match status" value="1"/>
</dbReference>
<dbReference type="Gene3D" id="3.40.190.10">
    <property type="entry name" value="Periplasmic binding protein-like II"/>
    <property type="match status" value="1"/>
</dbReference>
<dbReference type="PANTHER" id="PTHR35841:SF1">
    <property type="entry name" value="PHOSPHONATES-BINDING PERIPLASMIC PROTEIN"/>
    <property type="match status" value="1"/>
</dbReference>
<dbReference type="EMBL" id="MWUE01000019">
    <property type="protein sequence ID" value="OQP32793.1"/>
    <property type="molecule type" value="Genomic_DNA"/>
</dbReference>
<comment type="caution">
    <text evidence="1">The sequence shown here is derived from an EMBL/GenBank/DDBJ whole genome shotgun (WGS) entry which is preliminary data.</text>
</comment>